<keyword evidence="4" id="KW-0660">Purine salvage</keyword>
<dbReference type="PANTHER" id="PTHR42679">
    <property type="entry name" value="S-METHYL-5'-THIOADENOSINE PHOSPHORYLASE"/>
    <property type="match status" value="1"/>
</dbReference>
<keyword evidence="2" id="KW-0328">Glycosyltransferase</keyword>
<reference evidence="6 7" key="1">
    <citation type="submission" date="2013-11" db="EMBL/GenBank/DDBJ databases">
        <title>Genome sequencing of Stegodyphus mimosarum.</title>
        <authorList>
            <person name="Bechsgaard J."/>
        </authorList>
    </citation>
    <scope>NUCLEOTIDE SEQUENCE [LARGE SCALE GENOMIC DNA]</scope>
</reference>
<dbReference type="OMA" id="ADPFCPE"/>
<dbReference type="EMBL" id="KK113589">
    <property type="protein sequence ID" value="KFM60537.1"/>
    <property type="molecule type" value="Genomic_DNA"/>
</dbReference>
<comment type="similarity">
    <text evidence="1">Belongs to the PNP/MTAP phosphorylase family.</text>
</comment>
<dbReference type="GO" id="GO:0019509">
    <property type="term" value="P:L-methionine salvage from methylthioadenosine"/>
    <property type="evidence" value="ECO:0007669"/>
    <property type="project" value="TreeGrafter"/>
</dbReference>
<evidence type="ECO:0000259" key="5">
    <source>
        <dbReference type="Pfam" id="PF01048"/>
    </source>
</evidence>
<dbReference type="GO" id="GO:0005829">
    <property type="term" value="C:cytosol"/>
    <property type="evidence" value="ECO:0007669"/>
    <property type="project" value="TreeGrafter"/>
</dbReference>
<dbReference type="CDD" id="cd09010">
    <property type="entry name" value="MTAP_SsMTAPII_like_MTIP"/>
    <property type="match status" value="1"/>
</dbReference>
<dbReference type="GO" id="GO:0006166">
    <property type="term" value="P:purine ribonucleoside salvage"/>
    <property type="evidence" value="ECO:0007669"/>
    <property type="project" value="UniProtKB-KW"/>
</dbReference>
<dbReference type="Gene3D" id="3.40.50.1580">
    <property type="entry name" value="Nucleoside phosphorylase domain"/>
    <property type="match status" value="1"/>
</dbReference>
<keyword evidence="3" id="KW-0808">Transferase</keyword>
<evidence type="ECO:0000256" key="1">
    <source>
        <dbReference type="ARBA" id="ARBA00006751"/>
    </source>
</evidence>
<organism evidence="6 7">
    <name type="scientific">Stegodyphus mimosarum</name>
    <name type="common">African social velvet spider</name>
    <dbReference type="NCBI Taxonomy" id="407821"/>
    <lineage>
        <taxon>Eukaryota</taxon>
        <taxon>Metazoa</taxon>
        <taxon>Ecdysozoa</taxon>
        <taxon>Arthropoda</taxon>
        <taxon>Chelicerata</taxon>
        <taxon>Arachnida</taxon>
        <taxon>Araneae</taxon>
        <taxon>Araneomorphae</taxon>
        <taxon>Entelegynae</taxon>
        <taxon>Eresoidea</taxon>
        <taxon>Eresidae</taxon>
        <taxon>Stegodyphus</taxon>
    </lineage>
</organism>
<dbReference type="GO" id="GO:0017061">
    <property type="term" value="F:S-methyl-5-thioadenosine phosphorylase activity"/>
    <property type="evidence" value="ECO:0007669"/>
    <property type="project" value="InterPro"/>
</dbReference>
<protein>
    <submittedName>
        <fullName evidence="6">S-methyl-5'-thioadenosine phosphorylase</fullName>
    </submittedName>
</protein>
<dbReference type="InterPro" id="IPR010044">
    <property type="entry name" value="MTAP"/>
</dbReference>
<evidence type="ECO:0000256" key="2">
    <source>
        <dbReference type="ARBA" id="ARBA00022676"/>
    </source>
</evidence>
<dbReference type="InterPro" id="IPR000845">
    <property type="entry name" value="Nucleoside_phosphorylase_d"/>
</dbReference>
<dbReference type="AlphaFoldDB" id="A0A087T5Z8"/>
<proteinExistence type="inferred from homology"/>
<dbReference type="STRING" id="407821.A0A087T5Z8"/>
<dbReference type="HAMAP" id="MF_01963">
    <property type="entry name" value="MTAP"/>
    <property type="match status" value="1"/>
</dbReference>
<dbReference type="OrthoDB" id="431409at2759"/>
<name>A0A087T5Z8_STEMI</name>
<dbReference type="PROSITE" id="PS01240">
    <property type="entry name" value="PNP_MTAP_2"/>
    <property type="match status" value="1"/>
</dbReference>
<evidence type="ECO:0000256" key="3">
    <source>
        <dbReference type="ARBA" id="ARBA00022679"/>
    </source>
</evidence>
<gene>
    <name evidence="6" type="ORF">X975_06346</name>
</gene>
<dbReference type="PANTHER" id="PTHR42679:SF2">
    <property type="entry name" value="S-METHYL-5'-THIOADENOSINE PHOSPHORYLASE"/>
    <property type="match status" value="1"/>
</dbReference>
<keyword evidence="7" id="KW-1185">Reference proteome</keyword>
<dbReference type="InterPro" id="IPR035994">
    <property type="entry name" value="Nucleoside_phosphorylase_sf"/>
</dbReference>
<feature type="non-terminal residue" evidence="6">
    <location>
        <position position="277"/>
    </location>
</feature>
<dbReference type="SUPFAM" id="SSF53167">
    <property type="entry name" value="Purine and uridine phosphorylases"/>
    <property type="match status" value="1"/>
</dbReference>
<evidence type="ECO:0000256" key="4">
    <source>
        <dbReference type="ARBA" id="ARBA00022726"/>
    </source>
</evidence>
<dbReference type="Pfam" id="PF01048">
    <property type="entry name" value="PNP_UDP_1"/>
    <property type="match status" value="1"/>
</dbReference>
<dbReference type="Proteomes" id="UP000054359">
    <property type="component" value="Unassembled WGS sequence"/>
</dbReference>
<evidence type="ECO:0000313" key="7">
    <source>
        <dbReference type="Proteomes" id="UP000054359"/>
    </source>
</evidence>
<feature type="domain" description="Nucleoside phosphorylase" evidence="5">
    <location>
        <begin position="8"/>
        <end position="252"/>
    </location>
</feature>
<sequence>MTANKSVKIGIIGGSGLDDPDVLSDRKEKTFVTPFGSPSDSLIEGKIKNVDCVLLARHGRKHTIMPSNVNYRANIFALKELGCTHILVTNACGSLREDIKPGHIIFPDQFIDRTTKRASTFYDGAELSPKGVCHIPMHTPFCPVTRKVLAETAKKLEFPHHESGTIVVIEGPRFSTRAESHLFQSWNCDIIGMTTVPEVVLANELGLCYAAIAMATDYDCWRCDESSVCVDEVMETMKQNAYKATQILLNAIPAIAEKDWSNVLKENEKFASSAVMH</sequence>
<dbReference type="FunFam" id="3.40.50.1580:FF:000012">
    <property type="entry name" value="Probable 6-oxopurine nucleoside phosphorylase"/>
    <property type="match status" value="1"/>
</dbReference>
<dbReference type="NCBIfam" id="TIGR01694">
    <property type="entry name" value="MTAP"/>
    <property type="match status" value="1"/>
</dbReference>
<evidence type="ECO:0000313" key="6">
    <source>
        <dbReference type="EMBL" id="KFM60537.1"/>
    </source>
</evidence>
<dbReference type="InterPro" id="IPR018099">
    <property type="entry name" value="Purine_phosphorylase-2_CS"/>
</dbReference>
<accession>A0A087T5Z8</accession>